<sequence length="89" mass="9767">MGNDVGEHGQEVSPDEMINGWGNNGHKDEKEPSEDFLNDEETDNGDVGTQRKMISLLISRYVKAAFLVKMACHANAVSGHISHEDSVLL</sequence>
<evidence type="ECO:0000313" key="3">
    <source>
        <dbReference type="Proteomes" id="UP000824120"/>
    </source>
</evidence>
<name>A0A9J5ZYU5_SOLCO</name>
<dbReference type="OrthoDB" id="1745622at2759"/>
<dbReference type="Proteomes" id="UP000824120">
    <property type="component" value="Chromosome 3"/>
</dbReference>
<reference evidence="2 3" key="1">
    <citation type="submission" date="2020-09" db="EMBL/GenBank/DDBJ databases">
        <title>De no assembly of potato wild relative species, Solanum commersonii.</title>
        <authorList>
            <person name="Cho K."/>
        </authorList>
    </citation>
    <scope>NUCLEOTIDE SEQUENCE [LARGE SCALE GENOMIC DNA]</scope>
    <source>
        <strain evidence="2">LZ3.2</strain>
        <tissue evidence="2">Leaf</tissue>
    </source>
</reference>
<comment type="caution">
    <text evidence="2">The sequence shown here is derived from an EMBL/GenBank/DDBJ whole genome shotgun (WGS) entry which is preliminary data.</text>
</comment>
<evidence type="ECO:0000313" key="2">
    <source>
        <dbReference type="EMBL" id="KAG5617501.1"/>
    </source>
</evidence>
<dbReference type="AlphaFoldDB" id="A0A9J5ZYU5"/>
<evidence type="ECO:0000256" key="1">
    <source>
        <dbReference type="SAM" id="MobiDB-lite"/>
    </source>
</evidence>
<feature type="compositionally biased region" description="Acidic residues" evidence="1">
    <location>
        <begin position="31"/>
        <end position="44"/>
    </location>
</feature>
<organism evidence="2 3">
    <name type="scientific">Solanum commersonii</name>
    <name type="common">Commerson's wild potato</name>
    <name type="synonym">Commerson's nightshade</name>
    <dbReference type="NCBI Taxonomy" id="4109"/>
    <lineage>
        <taxon>Eukaryota</taxon>
        <taxon>Viridiplantae</taxon>
        <taxon>Streptophyta</taxon>
        <taxon>Embryophyta</taxon>
        <taxon>Tracheophyta</taxon>
        <taxon>Spermatophyta</taxon>
        <taxon>Magnoliopsida</taxon>
        <taxon>eudicotyledons</taxon>
        <taxon>Gunneridae</taxon>
        <taxon>Pentapetalae</taxon>
        <taxon>asterids</taxon>
        <taxon>lamiids</taxon>
        <taxon>Solanales</taxon>
        <taxon>Solanaceae</taxon>
        <taxon>Solanoideae</taxon>
        <taxon>Solaneae</taxon>
        <taxon>Solanum</taxon>
    </lineage>
</organism>
<gene>
    <name evidence="2" type="ORF">H5410_017325</name>
</gene>
<accession>A0A9J5ZYU5</accession>
<keyword evidence="3" id="KW-1185">Reference proteome</keyword>
<feature type="compositionally biased region" description="Basic and acidic residues" evidence="1">
    <location>
        <begin position="1"/>
        <end position="10"/>
    </location>
</feature>
<dbReference type="EMBL" id="JACXVP010000003">
    <property type="protein sequence ID" value="KAG5617501.1"/>
    <property type="molecule type" value="Genomic_DNA"/>
</dbReference>
<proteinExistence type="predicted"/>
<protein>
    <submittedName>
        <fullName evidence="2">Uncharacterized protein</fullName>
    </submittedName>
</protein>
<feature type="region of interest" description="Disordered" evidence="1">
    <location>
        <begin position="1"/>
        <end position="49"/>
    </location>
</feature>